<dbReference type="PROSITE" id="PS00028">
    <property type="entry name" value="ZINC_FINGER_C2H2_1"/>
    <property type="match status" value="1"/>
</dbReference>
<reference evidence="3" key="1">
    <citation type="submission" date="2023-10" db="EMBL/GenBank/DDBJ databases">
        <title>Genome assembly of Pristionchus species.</title>
        <authorList>
            <person name="Yoshida K."/>
            <person name="Sommer R.J."/>
        </authorList>
    </citation>
    <scope>NUCLEOTIDE SEQUENCE</scope>
    <source>
        <strain evidence="3">RS0144</strain>
    </source>
</reference>
<organism evidence="3 4">
    <name type="scientific">Pristionchus entomophagus</name>
    <dbReference type="NCBI Taxonomy" id="358040"/>
    <lineage>
        <taxon>Eukaryota</taxon>
        <taxon>Metazoa</taxon>
        <taxon>Ecdysozoa</taxon>
        <taxon>Nematoda</taxon>
        <taxon>Chromadorea</taxon>
        <taxon>Rhabditida</taxon>
        <taxon>Rhabditina</taxon>
        <taxon>Diplogasteromorpha</taxon>
        <taxon>Diplogasteroidea</taxon>
        <taxon>Neodiplogasteridae</taxon>
        <taxon>Pristionchus</taxon>
    </lineage>
</organism>
<evidence type="ECO:0000256" key="1">
    <source>
        <dbReference type="SAM" id="MobiDB-lite"/>
    </source>
</evidence>
<evidence type="ECO:0000313" key="3">
    <source>
        <dbReference type="EMBL" id="GMS85129.1"/>
    </source>
</evidence>
<dbReference type="EMBL" id="BTSX01000002">
    <property type="protein sequence ID" value="GMS85129.1"/>
    <property type="molecule type" value="Genomic_DNA"/>
</dbReference>
<feature type="compositionally biased region" description="Low complexity" evidence="1">
    <location>
        <begin position="156"/>
        <end position="173"/>
    </location>
</feature>
<gene>
    <name evidence="3" type="ORF">PENTCL1PPCAC_7304</name>
</gene>
<dbReference type="SUPFAM" id="SSF55277">
    <property type="entry name" value="GYF domain"/>
    <property type="match status" value="1"/>
</dbReference>
<sequence length="693" mass="78597">ADIELTDALLGCSKHVRLRSKMEFFYTGHDGTEQGPYTERQMTDWLRQYNNFHEELKIRFQINGKTYNTTLARMRIKNGYCTPFIFAKCDRVDKEKEVRKEIETAAIAMQNIERMMEDVGKSIDTRSLLSRQLMERMQRMIDAASATADRVKRAETSPVPATPAAPAATSVSKAPPPPTNAAANEPSTSRTPKRILPLFDLSPFAMKDDLGDRYKEAVRIFRNALDDIDLDEAQKNLKFPIGVKCRGCDGRAISENTLGTWLCHITSKNHIDKFRVKGGRVTQPCLDWYSIQLKEFPKIREEKEEIVDLEKKKLEWYMGVIMLPVHIPLLHIDPSDTTRLSPSKGKQEMAKLRQLVFGPTDRISAEKSLYLPTTMCEVCKEKFAYTPRMVPHLLSNAHIEKYLAKRGSFSQHDFDFWTAICKLFPEAGKDSRDQKAVRAQLREMGRMLDISHCKNSLHYTIYGGEDRRKHVVDFIKKQLVEHQSPVVVYTQKEEEGKRMMEYVKEQLPETKVGWVNCTEECEGLEVMVTDSTLRLSRPHSLAFPFAPLLMSQKADYAQKMCGEHVEANLIIAFGQDEPVELRKFSRGAPVPFSAPYPPPPPPPTATTVPTAVPTVIPVAPTVVPQMQQPTRPTPPVASVTPFASVEVRPRSSRVGQGSNPYPTVPPNQRRYDPNQFDQSPKTPESPKSKCAMM</sequence>
<dbReference type="AlphaFoldDB" id="A0AAV5SQG5"/>
<feature type="domain" description="C2H2-type" evidence="2">
    <location>
        <begin position="376"/>
        <end position="398"/>
    </location>
</feature>
<proteinExistence type="predicted"/>
<evidence type="ECO:0000313" key="4">
    <source>
        <dbReference type="Proteomes" id="UP001432027"/>
    </source>
</evidence>
<feature type="non-terminal residue" evidence="3">
    <location>
        <position position="1"/>
    </location>
</feature>
<comment type="caution">
    <text evidence="3">The sequence shown here is derived from an EMBL/GenBank/DDBJ whole genome shotgun (WGS) entry which is preliminary data.</text>
</comment>
<keyword evidence="4" id="KW-1185">Reference proteome</keyword>
<dbReference type="Proteomes" id="UP001432027">
    <property type="component" value="Unassembled WGS sequence"/>
</dbReference>
<dbReference type="InterPro" id="IPR013087">
    <property type="entry name" value="Znf_C2H2_type"/>
</dbReference>
<feature type="region of interest" description="Disordered" evidence="1">
    <location>
        <begin position="145"/>
        <end position="192"/>
    </location>
</feature>
<accession>A0AAV5SQG5</accession>
<feature type="region of interest" description="Disordered" evidence="1">
    <location>
        <begin position="625"/>
        <end position="693"/>
    </location>
</feature>
<evidence type="ECO:0000259" key="2">
    <source>
        <dbReference type="PROSITE" id="PS00028"/>
    </source>
</evidence>
<dbReference type="InterPro" id="IPR035445">
    <property type="entry name" value="GYF-like_dom_sf"/>
</dbReference>
<dbReference type="Gene3D" id="3.30.1490.40">
    <property type="match status" value="1"/>
</dbReference>
<protein>
    <recommendedName>
        <fullName evidence="2">C2H2-type domain-containing protein</fullName>
    </recommendedName>
</protein>
<name>A0AAV5SQG5_9BILA</name>